<keyword evidence="7" id="KW-1185">Reference proteome</keyword>
<keyword evidence="3" id="KW-0804">Transcription</keyword>
<dbReference type="EMBL" id="JAAVTX010000006">
    <property type="protein sequence ID" value="NKE47053.1"/>
    <property type="molecule type" value="Genomic_DNA"/>
</dbReference>
<dbReference type="PANTHER" id="PTHR30136:SF23">
    <property type="entry name" value="DNA-BINDING TRANSCRIPTIONAL ACTIVATOR MHPR"/>
    <property type="match status" value="1"/>
</dbReference>
<evidence type="ECO:0000313" key="6">
    <source>
        <dbReference type="EMBL" id="NKE47053.1"/>
    </source>
</evidence>
<dbReference type="PANTHER" id="PTHR30136">
    <property type="entry name" value="HELIX-TURN-HELIX TRANSCRIPTIONAL REGULATOR, ICLR FAMILY"/>
    <property type="match status" value="1"/>
</dbReference>
<gene>
    <name evidence="6" type="ORF">HB662_19900</name>
</gene>
<proteinExistence type="predicted"/>
<feature type="domain" description="IclR-ED" evidence="5">
    <location>
        <begin position="69"/>
        <end position="255"/>
    </location>
</feature>
<comment type="caution">
    <text evidence="6">The sequence shown here is derived from an EMBL/GenBank/DDBJ whole genome shotgun (WGS) entry which is preliminary data.</text>
</comment>
<dbReference type="Gene3D" id="1.10.10.10">
    <property type="entry name" value="Winged helix-like DNA-binding domain superfamily/Winged helix DNA-binding domain"/>
    <property type="match status" value="1"/>
</dbReference>
<evidence type="ECO:0000256" key="3">
    <source>
        <dbReference type="ARBA" id="ARBA00023163"/>
    </source>
</evidence>
<protein>
    <submittedName>
        <fullName evidence="6">DNA-binding transcriptional regulator</fullName>
    </submittedName>
</protein>
<dbReference type="NCBIfam" id="NF007342">
    <property type="entry name" value="PRK09834.1-4"/>
    <property type="match status" value="1"/>
</dbReference>
<dbReference type="InterPro" id="IPR005471">
    <property type="entry name" value="Tscrpt_reg_IclR_N"/>
</dbReference>
<name>A0ABX1F3Z5_9PROT</name>
<dbReference type="InterPro" id="IPR036390">
    <property type="entry name" value="WH_DNA-bd_sf"/>
</dbReference>
<dbReference type="SMART" id="SM00346">
    <property type="entry name" value="HTH_ICLR"/>
    <property type="match status" value="1"/>
</dbReference>
<dbReference type="GO" id="GO:0003677">
    <property type="term" value="F:DNA binding"/>
    <property type="evidence" value="ECO:0007669"/>
    <property type="project" value="UniProtKB-KW"/>
</dbReference>
<evidence type="ECO:0000256" key="2">
    <source>
        <dbReference type="ARBA" id="ARBA00023125"/>
    </source>
</evidence>
<evidence type="ECO:0000259" key="5">
    <source>
        <dbReference type="PROSITE" id="PS51078"/>
    </source>
</evidence>
<dbReference type="InterPro" id="IPR029016">
    <property type="entry name" value="GAF-like_dom_sf"/>
</dbReference>
<dbReference type="RefSeq" id="WP_168052019.1">
    <property type="nucleotide sequence ID" value="NZ_JAATJR010000006.1"/>
</dbReference>
<keyword evidence="2 6" id="KW-0238">DNA-binding</keyword>
<dbReference type="Proteomes" id="UP000765160">
    <property type="component" value="Unassembled WGS sequence"/>
</dbReference>
<dbReference type="InterPro" id="IPR036388">
    <property type="entry name" value="WH-like_DNA-bd_sf"/>
</dbReference>
<dbReference type="SUPFAM" id="SSF55781">
    <property type="entry name" value="GAF domain-like"/>
    <property type="match status" value="1"/>
</dbReference>
<dbReference type="InterPro" id="IPR014757">
    <property type="entry name" value="Tscrpt_reg_IclR_C"/>
</dbReference>
<evidence type="ECO:0000256" key="1">
    <source>
        <dbReference type="ARBA" id="ARBA00023015"/>
    </source>
</evidence>
<keyword evidence="1" id="KW-0805">Transcription regulation</keyword>
<dbReference type="SUPFAM" id="SSF46785">
    <property type="entry name" value="Winged helix' DNA-binding domain"/>
    <property type="match status" value="1"/>
</dbReference>
<dbReference type="Pfam" id="PF01614">
    <property type="entry name" value="IclR_C"/>
    <property type="match status" value="1"/>
</dbReference>
<sequence length="282" mass="30468">MPSYKAVQSVLRALNVLEEVNRRRSVSIAELHRATGLPKPTLVRLLETLVAAGYVASGARLDGYQVTSLVTNLSAGFHGGPLVVEAARPSAIRLTQQLKWPAAVAVPEQDAVVICFSTIPDSHMAPIHSTVGLRLSLLGRGLGRAYLAFCPAQERQALLRMVAARPPGEDHPPDLMATARSIIATVRREGFAERDPQVEPRNSNTVAMPIRERGRVVATIGIGFYRSAVPEATLRDEILPALRAAVRATERQLAILRAGPGADCVSPDEMAQFIPPRSRTSR</sequence>
<feature type="domain" description="HTH iclR-type" evidence="4">
    <location>
        <begin position="7"/>
        <end position="68"/>
    </location>
</feature>
<evidence type="ECO:0000313" key="7">
    <source>
        <dbReference type="Proteomes" id="UP000765160"/>
    </source>
</evidence>
<reference evidence="6 7" key="1">
    <citation type="submission" date="2020-03" db="EMBL/GenBank/DDBJ databases">
        <title>Roseomonas selenitidurans sp. nov. isolated from soil.</title>
        <authorList>
            <person name="Liu H."/>
        </authorList>
    </citation>
    <scope>NUCLEOTIDE SEQUENCE [LARGE SCALE GENOMIC DNA]</scope>
    <source>
        <strain evidence="6 7">JCM 15073</strain>
    </source>
</reference>
<dbReference type="PROSITE" id="PS51078">
    <property type="entry name" value="ICLR_ED"/>
    <property type="match status" value="1"/>
</dbReference>
<organism evidence="6 7">
    <name type="scientific">Falsiroseomonas frigidaquae</name>
    <dbReference type="NCBI Taxonomy" id="487318"/>
    <lineage>
        <taxon>Bacteria</taxon>
        <taxon>Pseudomonadati</taxon>
        <taxon>Pseudomonadota</taxon>
        <taxon>Alphaproteobacteria</taxon>
        <taxon>Acetobacterales</taxon>
        <taxon>Roseomonadaceae</taxon>
        <taxon>Falsiroseomonas</taxon>
    </lineage>
</organism>
<dbReference type="Gene3D" id="3.30.450.40">
    <property type="match status" value="1"/>
</dbReference>
<dbReference type="PROSITE" id="PS51077">
    <property type="entry name" value="HTH_ICLR"/>
    <property type="match status" value="1"/>
</dbReference>
<dbReference type="Pfam" id="PF09339">
    <property type="entry name" value="HTH_IclR"/>
    <property type="match status" value="1"/>
</dbReference>
<dbReference type="InterPro" id="IPR050707">
    <property type="entry name" value="HTH_MetabolicPath_Reg"/>
</dbReference>
<evidence type="ECO:0000259" key="4">
    <source>
        <dbReference type="PROSITE" id="PS51077"/>
    </source>
</evidence>
<accession>A0ABX1F3Z5</accession>